<keyword evidence="2" id="KW-0472">Membrane</keyword>
<dbReference type="Proteomes" id="UP001596972">
    <property type="component" value="Unassembled WGS sequence"/>
</dbReference>
<reference evidence="4" key="1">
    <citation type="journal article" date="2019" name="Int. J. Syst. Evol. Microbiol.">
        <title>The Global Catalogue of Microorganisms (GCM) 10K type strain sequencing project: providing services to taxonomists for standard genome sequencing and annotation.</title>
        <authorList>
            <consortium name="The Broad Institute Genomics Platform"/>
            <consortium name="The Broad Institute Genome Sequencing Center for Infectious Disease"/>
            <person name="Wu L."/>
            <person name="Ma J."/>
        </authorList>
    </citation>
    <scope>NUCLEOTIDE SEQUENCE [LARGE SCALE GENOMIC DNA]</scope>
    <source>
        <strain evidence="4">JCM 31202</strain>
    </source>
</reference>
<evidence type="ECO:0000256" key="2">
    <source>
        <dbReference type="SAM" id="Phobius"/>
    </source>
</evidence>
<keyword evidence="2" id="KW-1133">Transmembrane helix</keyword>
<comment type="caution">
    <text evidence="3">The sequence shown here is derived from an EMBL/GenBank/DDBJ whole genome shotgun (WGS) entry which is preliminary data.</text>
</comment>
<keyword evidence="2" id="KW-0812">Transmembrane</keyword>
<dbReference type="RefSeq" id="WP_378307631.1">
    <property type="nucleotide sequence ID" value="NZ_JBHTJA010000217.1"/>
</dbReference>
<feature type="transmembrane region" description="Helical" evidence="2">
    <location>
        <begin position="156"/>
        <end position="178"/>
    </location>
</feature>
<feature type="compositionally biased region" description="Basic and acidic residues" evidence="1">
    <location>
        <begin position="408"/>
        <end position="418"/>
    </location>
</feature>
<feature type="transmembrane region" description="Helical" evidence="2">
    <location>
        <begin position="243"/>
        <end position="262"/>
    </location>
</feature>
<feature type="transmembrane region" description="Helical" evidence="2">
    <location>
        <begin position="60"/>
        <end position="84"/>
    </location>
</feature>
<protein>
    <recommendedName>
        <fullName evidence="5">Type IV secretion system protein</fullName>
    </recommendedName>
</protein>
<feature type="compositionally biased region" description="Basic and acidic residues" evidence="1">
    <location>
        <begin position="323"/>
        <end position="333"/>
    </location>
</feature>
<feature type="transmembrane region" description="Helical" evidence="2">
    <location>
        <begin position="213"/>
        <end position="236"/>
    </location>
</feature>
<dbReference type="EMBL" id="JBHTJA010000217">
    <property type="protein sequence ID" value="MFD0906090.1"/>
    <property type="molecule type" value="Genomic_DNA"/>
</dbReference>
<proteinExistence type="predicted"/>
<feature type="compositionally biased region" description="Polar residues" evidence="1">
    <location>
        <begin position="346"/>
        <end position="367"/>
    </location>
</feature>
<evidence type="ECO:0008006" key="5">
    <source>
        <dbReference type="Google" id="ProtNLM"/>
    </source>
</evidence>
<feature type="region of interest" description="Disordered" evidence="1">
    <location>
        <begin position="318"/>
        <end position="448"/>
    </location>
</feature>
<organism evidence="3 4">
    <name type="scientific">Actinomadura sediminis</name>
    <dbReference type="NCBI Taxonomy" id="1038904"/>
    <lineage>
        <taxon>Bacteria</taxon>
        <taxon>Bacillati</taxon>
        <taxon>Actinomycetota</taxon>
        <taxon>Actinomycetes</taxon>
        <taxon>Streptosporangiales</taxon>
        <taxon>Thermomonosporaceae</taxon>
        <taxon>Actinomadura</taxon>
    </lineage>
</organism>
<feature type="transmembrane region" description="Helical" evidence="2">
    <location>
        <begin position="185"/>
        <end position="207"/>
    </location>
</feature>
<feature type="compositionally biased region" description="Gly residues" evidence="1">
    <location>
        <begin position="431"/>
        <end position="448"/>
    </location>
</feature>
<keyword evidence="4" id="KW-1185">Reference proteome</keyword>
<evidence type="ECO:0000313" key="4">
    <source>
        <dbReference type="Proteomes" id="UP001596972"/>
    </source>
</evidence>
<evidence type="ECO:0000256" key="1">
    <source>
        <dbReference type="SAM" id="MobiDB-lite"/>
    </source>
</evidence>
<feature type="transmembrane region" description="Helical" evidence="2">
    <location>
        <begin position="96"/>
        <end position="116"/>
    </location>
</feature>
<gene>
    <name evidence="3" type="ORF">ACFQ11_37345</name>
</gene>
<sequence length="448" mass="45540">MDDDDGSPFAPPMADLPAAIGGDMLQATADGFESAVGWLISNTASWWVETPSPNLEDEPAIGFLQALVQPLTVFVALVALLVVAGKMALTRKAAPLIGAGQGVVVLVTVTVIGTLLPNQLLQLGDLWSDWALTASSQGDFAARMAKIVAFPSGTPAALVIVLCMVAMFIGIIQALLLLFRGAALVVLAGVLPLAAAGVITTATRPWFGKVAGWMLALIFYKPAAAAVYATAFTFIGEGEELHTLLMGFTMMLISLIAFPVLLKFFSWTTGGTESGSGGGVLNTVMGGATALGALRAYGGGAGGGRAESAGEHADYLGQQLGERPGDRHDEEKAAQQPPVVPDRAATGQQGDQSEQCPSVTAAPSGSDQPDGGVAHTPGPTSGGESRGGGWTPPHGGHDEPVGPTAIRAADKERQRGQDTIRWLGNPTGSDDNGGGPSGAVVEGGGGNG</sequence>
<evidence type="ECO:0000313" key="3">
    <source>
        <dbReference type="EMBL" id="MFD0906090.1"/>
    </source>
</evidence>
<accession>A0ABW3F2D7</accession>
<name>A0ABW3F2D7_9ACTN</name>
<feature type="compositionally biased region" description="Gly residues" evidence="1">
    <location>
        <begin position="380"/>
        <end position="390"/>
    </location>
</feature>